<dbReference type="Pfam" id="PF15802">
    <property type="entry name" value="DCAF17"/>
    <property type="match status" value="1"/>
</dbReference>
<accession>A0ABM0JR89</accession>
<proteinExistence type="predicted"/>
<sequence>MPMLRLYKASSLDKSCNVYSHLLSREYTTVSNHRRVHHVMGTLTTRGNYTFKKVWSKVSKKHIACDGRWAFFDNYEDCFDCGSPRRAPHKRFSLHKDKLAKIEDALIMEGIADSVELRHRNHKSCLLALTKDNMLLRIDLDTGQVMEQVYLGPTSIRYKKIQWNMVDESFTLCSMLFPRQPVHFLRQAGMEVTDVIQLTILSCLPLDFVCKMSVTRQVFGKDTVDAAIFLNLLMVMHSMSHVRMYSLETIMKQGCLHQQKLYDKLEDGTTYGIYPSPVTVSVKLEERPPCLFEVRCRNRDVMLTMPPCYYIMWPFGNYRGYCCFSLRTQEMVEGGCLQAEDSAPEERVSLHADDSGRIVHMKNAELRVLKLQAQANDEERKLVEDFVINFTPQPQSPILQVTQSGRIIKQTVRQDCSQLQERTVLTMMYSEDQDMMIVVSVSTPGCDKVDRPVVGFYNNWTGQLLRQFELEESLEETQDRSICYQMDTITHVFKTYQQRFECHVYKLLPLSTPGEEWKGRAKGGTHRRSTPRVSTDSSEDGEYSPRRRRTR</sequence>
<dbReference type="GeneID" id="101854723"/>
<dbReference type="RefSeq" id="XP_005099671.1">
    <property type="nucleotide sequence ID" value="XM_005099614.3"/>
</dbReference>
<protein>
    <submittedName>
        <fullName evidence="3">DDB1- and CUL4-associated factor 17 isoform X1</fullName>
    </submittedName>
</protein>
<reference evidence="3" key="1">
    <citation type="submission" date="2025-08" db="UniProtKB">
        <authorList>
            <consortium name="RefSeq"/>
        </authorList>
    </citation>
    <scope>IDENTIFICATION</scope>
</reference>
<evidence type="ECO:0000313" key="2">
    <source>
        <dbReference type="Proteomes" id="UP000694888"/>
    </source>
</evidence>
<dbReference type="PANTHER" id="PTHR14815">
    <property type="entry name" value="DDB1- AND CUL4-ASSOCIATED FACTOR 17"/>
    <property type="match status" value="1"/>
</dbReference>
<name>A0ABM0JR89_APLCA</name>
<evidence type="ECO:0000313" key="3">
    <source>
        <dbReference type="RefSeq" id="XP_005099671.1"/>
    </source>
</evidence>
<dbReference type="PANTHER" id="PTHR14815:SF2">
    <property type="entry name" value="DDB1- AND CUL4-ASSOCIATED FACTOR 17"/>
    <property type="match status" value="1"/>
</dbReference>
<feature type="compositionally biased region" description="Basic residues" evidence="1">
    <location>
        <begin position="520"/>
        <end position="530"/>
    </location>
</feature>
<organism evidence="2 3">
    <name type="scientific">Aplysia californica</name>
    <name type="common">California sea hare</name>
    <dbReference type="NCBI Taxonomy" id="6500"/>
    <lineage>
        <taxon>Eukaryota</taxon>
        <taxon>Metazoa</taxon>
        <taxon>Spiralia</taxon>
        <taxon>Lophotrochozoa</taxon>
        <taxon>Mollusca</taxon>
        <taxon>Gastropoda</taxon>
        <taxon>Heterobranchia</taxon>
        <taxon>Euthyneura</taxon>
        <taxon>Tectipleura</taxon>
        <taxon>Aplysiida</taxon>
        <taxon>Aplysioidea</taxon>
        <taxon>Aplysiidae</taxon>
        <taxon>Aplysia</taxon>
    </lineage>
</organism>
<evidence type="ECO:0000256" key="1">
    <source>
        <dbReference type="SAM" id="MobiDB-lite"/>
    </source>
</evidence>
<dbReference type="Proteomes" id="UP000694888">
    <property type="component" value="Unplaced"/>
</dbReference>
<keyword evidence="2" id="KW-1185">Reference proteome</keyword>
<gene>
    <name evidence="3" type="primary">LOC101854723</name>
</gene>
<feature type="region of interest" description="Disordered" evidence="1">
    <location>
        <begin position="514"/>
        <end position="551"/>
    </location>
</feature>
<dbReference type="InterPro" id="IPR031620">
    <property type="entry name" value="DCAF17"/>
</dbReference>